<feature type="domain" description="VWA-like" evidence="2">
    <location>
        <begin position="282"/>
        <end position="405"/>
    </location>
</feature>
<evidence type="ECO:0000313" key="5">
    <source>
        <dbReference type="Proteomes" id="UP000007263"/>
    </source>
</evidence>
<dbReference type="KEGG" id="vg:14006813"/>
<feature type="compositionally biased region" description="Low complexity" evidence="1">
    <location>
        <begin position="178"/>
        <end position="191"/>
    </location>
</feature>
<dbReference type="Pfam" id="PF13203">
    <property type="entry name" value="DUF2201_N"/>
    <property type="match status" value="1"/>
</dbReference>
<evidence type="ECO:0000256" key="1">
    <source>
        <dbReference type="SAM" id="MobiDB-lite"/>
    </source>
</evidence>
<sequence>MSVQAEAEKLYESACVKLFTKKQAMFISTILYAHKVEFTDAIDTACTDGRTMLISPTFFTKLNAEERVFLIAHECWHPALDHLTRRGERDPQMWNAACDYFINDLLISNGYIMPKGGLHDTQYRDMTADQIYEKLKQKQDKNPGAKTPQCVIGQDIKEPTKESEKMDGSGSSDGSGDGNSPSQNNSSNGMSPAESLEAHMARVLQKALMTHDMYGGTSAGDIPGSIRTKIKDLFEPKLPWYSILRNYMDAFIKDDYSYRRPNKRFYPDVYLPTLCGEGIEEIAWAFDISGSVTDDQIKRFNSEVAHVQEALNPRKTTIVSFDTRIHDEFEFNEDEELGGLEFTGRGGTCLKCVFEYFRKRNPKVLIVFSDLYCSRITEKPPYPVVWICIDNPAAKVNFGKLIHIDN</sequence>
<dbReference type="Pfam" id="PF09967">
    <property type="entry name" value="DUF2201"/>
    <property type="match status" value="1"/>
</dbReference>
<organism evidence="4 5">
    <name type="scientific">Enterobacter phage EcP1</name>
    <dbReference type="NCBI Taxonomy" id="942016"/>
    <lineage>
        <taxon>Viruses</taxon>
        <taxon>Duplodnaviria</taxon>
        <taxon>Heunggongvirae</taxon>
        <taxon>Uroviricota</taxon>
        <taxon>Caudoviricetes</taxon>
        <taxon>Schitoviridae</taxon>
        <taxon>Eceepunavirus</taxon>
        <taxon>Eceepunavirus EcP1</taxon>
    </lineage>
</organism>
<evidence type="ECO:0000259" key="2">
    <source>
        <dbReference type="Pfam" id="PF09967"/>
    </source>
</evidence>
<proteinExistence type="predicted"/>
<evidence type="ECO:0000259" key="3">
    <source>
        <dbReference type="Pfam" id="PF13203"/>
    </source>
</evidence>
<reference evidence="4 5" key="1">
    <citation type="submission" date="2010-11" db="EMBL/GenBank/DDBJ databases">
        <title>Complete nucleotide sequence of the bacteriophage EcP1, a new member of the N4-like viruses.</title>
        <authorList>
            <person name="Zhu J."/>
            <person name="Rao X."/>
            <person name="Tan Y."/>
            <person name="Hu Z."/>
            <person name="Xiong K."/>
            <person name="Chen Z."/>
            <person name="Li S."/>
            <person name="Yang J."/>
            <person name="Jin X."/>
            <person name="Chen Y."/>
            <person name="Hu F."/>
        </authorList>
    </citation>
    <scope>NUCLEOTIDE SEQUENCE [LARGE SCALE GENOMIC DNA]</scope>
</reference>
<dbReference type="InterPro" id="IPR018698">
    <property type="entry name" value="VWA-like_dom"/>
</dbReference>
<dbReference type="Proteomes" id="UP000007263">
    <property type="component" value="Segment"/>
</dbReference>
<dbReference type="InterPro" id="IPR036465">
    <property type="entry name" value="vWFA_dom_sf"/>
</dbReference>
<feature type="region of interest" description="Disordered" evidence="1">
    <location>
        <begin position="136"/>
        <end position="194"/>
    </location>
</feature>
<feature type="domain" description="Putative metallopeptidase" evidence="3">
    <location>
        <begin position="19"/>
        <end position="274"/>
    </location>
</feature>
<dbReference type="PANTHER" id="PTHR38730">
    <property type="entry name" value="SLL7028 PROTEIN"/>
    <property type="match status" value="1"/>
</dbReference>
<name>E9NIF9_9CAUD</name>
<gene>
    <name evidence="4" type="ORF">EcP1_gp34</name>
</gene>
<accession>E9NIF9</accession>
<evidence type="ECO:0008006" key="6">
    <source>
        <dbReference type="Google" id="ProtNLM"/>
    </source>
</evidence>
<dbReference type="EMBL" id="HQ641380">
    <property type="protein sequence ID" value="ADU79185.1"/>
    <property type="molecule type" value="Genomic_DNA"/>
</dbReference>
<protein>
    <recommendedName>
        <fullName evidence="6">Metallopeptidase</fullName>
    </recommendedName>
</protein>
<feature type="compositionally biased region" description="Basic and acidic residues" evidence="1">
    <location>
        <begin position="155"/>
        <end position="167"/>
    </location>
</feature>
<dbReference type="SUPFAM" id="SSF53300">
    <property type="entry name" value="vWA-like"/>
    <property type="match status" value="1"/>
</dbReference>
<dbReference type="InterPro" id="IPR025154">
    <property type="entry name" value="Put_metallopeptidase_dom"/>
</dbReference>
<keyword evidence="5" id="KW-1185">Reference proteome</keyword>
<dbReference type="GeneID" id="14006813"/>
<dbReference type="OrthoDB" id="3106at10239"/>
<dbReference type="PANTHER" id="PTHR38730:SF1">
    <property type="entry name" value="SLL7028 PROTEIN"/>
    <property type="match status" value="1"/>
</dbReference>
<dbReference type="RefSeq" id="YP_007003157.1">
    <property type="nucleotide sequence ID" value="NC_019485.1"/>
</dbReference>
<evidence type="ECO:0000313" key="4">
    <source>
        <dbReference type="EMBL" id="ADU79185.1"/>
    </source>
</evidence>